<dbReference type="GO" id="GO:0016887">
    <property type="term" value="F:ATP hydrolysis activity"/>
    <property type="evidence" value="ECO:0000318"/>
    <property type="project" value="GO_Central"/>
</dbReference>
<feature type="compositionally biased region" description="Basic residues" evidence="9">
    <location>
        <begin position="463"/>
        <end position="474"/>
    </location>
</feature>
<feature type="compositionally biased region" description="Acidic residues" evidence="9">
    <location>
        <begin position="18"/>
        <end position="31"/>
    </location>
</feature>
<dbReference type="SMART" id="SM00297">
    <property type="entry name" value="BROMO"/>
    <property type="match status" value="1"/>
</dbReference>
<evidence type="ECO:0000259" key="10">
    <source>
        <dbReference type="PROSITE" id="PS50014"/>
    </source>
</evidence>
<dbReference type="PROSITE" id="PS00674">
    <property type="entry name" value="AAA"/>
    <property type="match status" value="1"/>
</dbReference>
<feature type="compositionally biased region" description="Acidic residues" evidence="9">
    <location>
        <begin position="237"/>
        <end position="246"/>
    </location>
</feature>
<dbReference type="OMA" id="RCLANEC"/>
<dbReference type="InterPro" id="IPR003959">
    <property type="entry name" value="ATPase_AAA_core"/>
</dbReference>
<dbReference type="GO" id="GO:0006337">
    <property type="term" value="P:nucleosome disassembly"/>
    <property type="evidence" value="ECO:0000318"/>
    <property type="project" value="GO_Central"/>
</dbReference>
<dbReference type="PhylomeDB" id="E9GEW8"/>
<dbReference type="InterPro" id="IPR003593">
    <property type="entry name" value="AAA+_ATPase"/>
</dbReference>
<comment type="similarity">
    <text evidence="1">Belongs to the AAA ATPase family.</text>
</comment>
<keyword evidence="3" id="KW-0067">ATP-binding</keyword>
<feature type="domain" description="Bromo" evidence="10">
    <location>
        <begin position="1043"/>
        <end position="1113"/>
    </location>
</feature>
<feature type="compositionally biased region" description="Basic residues" evidence="9">
    <location>
        <begin position="313"/>
        <end position="322"/>
    </location>
</feature>
<reference evidence="11 12" key="1">
    <citation type="journal article" date="2011" name="Science">
        <title>The ecoresponsive genome of Daphnia pulex.</title>
        <authorList>
            <person name="Colbourne J.K."/>
            <person name="Pfrender M.E."/>
            <person name="Gilbert D."/>
            <person name="Thomas W.K."/>
            <person name="Tucker A."/>
            <person name="Oakley T.H."/>
            <person name="Tokishita S."/>
            <person name="Aerts A."/>
            <person name="Arnold G.J."/>
            <person name="Basu M.K."/>
            <person name="Bauer D.J."/>
            <person name="Caceres C.E."/>
            <person name="Carmel L."/>
            <person name="Casola C."/>
            <person name="Choi J.H."/>
            <person name="Detter J.C."/>
            <person name="Dong Q."/>
            <person name="Dusheyko S."/>
            <person name="Eads B.D."/>
            <person name="Frohlich T."/>
            <person name="Geiler-Samerotte K.A."/>
            <person name="Gerlach D."/>
            <person name="Hatcher P."/>
            <person name="Jogdeo S."/>
            <person name="Krijgsveld J."/>
            <person name="Kriventseva E.V."/>
            <person name="Kultz D."/>
            <person name="Laforsch C."/>
            <person name="Lindquist E."/>
            <person name="Lopez J."/>
            <person name="Manak J.R."/>
            <person name="Muller J."/>
            <person name="Pangilinan J."/>
            <person name="Patwardhan R.P."/>
            <person name="Pitluck S."/>
            <person name="Pritham E.J."/>
            <person name="Rechtsteiner A."/>
            <person name="Rho M."/>
            <person name="Rogozin I.B."/>
            <person name="Sakarya O."/>
            <person name="Salamov A."/>
            <person name="Schaack S."/>
            <person name="Shapiro H."/>
            <person name="Shiga Y."/>
            <person name="Skalitzky C."/>
            <person name="Smith Z."/>
            <person name="Souvorov A."/>
            <person name="Sung W."/>
            <person name="Tang Z."/>
            <person name="Tsuchiya D."/>
            <person name="Tu H."/>
            <person name="Vos H."/>
            <person name="Wang M."/>
            <person name="Wolf Y.I."/>
            <person name="Yamagata H."/>
            <person name="Yamada T."/>
            <person name="Ye Y."/>
            <person name="Shaw J.R."/>
            <person name="Andrews J."/>
            <person name="Crease T.J."/>
            <person name="Tang H."/>
            <person name="Lucas S.M."/>
            <person name="Robertson H.M."/>
            <person name="Bork P."/>
            <person name="Koonin E.V."/>
            <person name="Zdobnov E.M."/>
            <person name="Grigoriev I.V."/>
            <person name="Lynch M."/>
            <person name="Boore J.L."/>
        </authorList>
    </citation>
    <scope>NUCLEOTIDE SEQUENCE [LARGE SCALE GENOMIC DNA]</scope>
</reference>
<dbReference type="Proteomes" id="UP000000305">
    <property type="component" value="Unassembled WGS sequence"/>
</dbReference>
<feature type="compositionally biased region" description="Basic and acidic residues" evidence="9">
    <location>
        <begin position="138"/>
        <end position="147"/>
    </location>
</feature>
<feature type="region of interest" description="Disordered" evidence="9">
    <location>
        <begin position="1"/>
        <end position="185"/>
    </location>
</feature>
<organism evidence="11 12">
    <name type="scientific">Daphnia pulex</name>
    <name type="common">Water flea</name>
    <dbReference type="NCBI Taxonomy" id="6669"/>
    <lineage>
        <taxon>Eukaryota</taxon>
        <taxon>Metazoa</taxon>
        <taxon>Ecdysozoa</taxon>
        <taxon>Arthropoda</taxon>
        <taxon>Crustacea</taxon>
        <taxon>Branchiopoda</taxon>
        <taxon>Diplostraca</taxon>
        <taxon>Cladocera</taxon>
        <taxon>Anomopoda</taxon>
        <taxon>Daphniidae</taxon>
        <taxon>Daphnia</taxon>
    </lineage>
</organism>
<feature type="compositionally biased region" description="Basic and acidic residues" evidence="9">
    <location>
        <begin position="35"/>
        <end position="49"/>
    </location>
</feature>
<evidence type="ECO:0000256" key="6">
    <source>
        <dbReference type="ARBA" id="ARBA00074192"/>
    </source>
</evidence>
<evidence type="ECO:0000313" key="11">
    <source>
        <dbReference type="EMBL" id="EFX81909.1"/>
    </source>
</evidence>
<dbReference type="GO" id="GO:0005524">
    <property type="term" value="F:ATP binding"/>
    <property type="evidence" value="ECO:0007669"/>
    <property type="project" value="UniProtKB-KW"/>
</dbReference>
<keyword evidence="4 8" id="KW-0103">Bromodomain</keyword>
<dbReference type="EMBL" id="GL732541">
    <property type="protein sequence ID" value="EFX81909.1"/>
    <property type="molecule type" value="Genomic_DNA"/>
</dbReference>
<dbReference type="InterPro" id="IPR003960">
    <property type="entry name" value="ATPase_AAA_CS"/>
</dbReference>
<feature type="compositionally biased region" description="Polar residues" evidence="9">
    <location>
        <begin position="1172"/>
        <end position="1181"/>
    </location>
</feature>
<sequence length="1354" mass="153705">MLTRGKIPNVSDGANCQDSEDKEDDDEETMNDDNSSEKDSSSSKDKQSECKVPFRPLSALQMKRTPSADRANMSPVLTGQRSSRSNSRRGQFVTDISSEDTPLSKRQVMKSGGGKRKRLVLVEPEETSQEAEEISQEAEAKLNSTEESHDEEVNSTNQRNISVAESETEKHDESHDGVRRSQRAKRQMYTYNDSWIFAEKNVKGYPAAIKEEDTAAEGNDRMHTRRRNLVPKRQEEVDQDIEDEEDARQIANRRAQIRKRNKAKKKKVSRYQTSMNDQDMYTEIKNRRLRSSSNSSRPNYSGYHSTVINAKKTPARSQRHRRPQYESSNEFHVTLRICNSTLESETKSESESQSEDEQESPKGKRREELSDHSRDQDNEETERTAPALGGERVKGKYTLRKIQPIERYCPENEESHNRSRSTRHTSRIVCSPAHRAQRKRRQKAQNESTTSSSSSSDEERFERRKNKSMSKARNRCLPMNFSPDDLGNGVVKDRMKIGSSLADVDPMKVDREVTFEQVGGLETYVRSLKEMVLFPLLYPEVFQKFTIQPPRGVLFYGPPGTGKTLVARCLANECSQKDRRVAFFMRKGADCLSKWVGESERQLRLLFDQAYQMRPSIIFFDEIDGLAPVRSTRQDQIHSSIVSTLLALMDGLDSRGEVIIIGATNRLDAIDPALRRPGRFDREFHFPLPSLPARKEILDIHLKSWTPAPAPSLVHYLSQKTVGYCGADLKSLCAEAALLALRRRYPQVYNSKDKLMLDLSQINVERRDFEQAVQRLVPASQRSAMASGKPLSSVVTPLLDSLFHELIQATQLLFPEGIATLKLKGPLSGVKKQTSNQIFPRLLVLGDCCSNITSALLHYMERLPVHRLDLSTLHGLAARSPEEACVQLFQEARRNVPAIIYLPLVSRWWSAIGETVRATFLTQLSELDPELPIFLLITNDTELDGLPDDLCDLFHEEDGEIFHTRPFTSEERQNFFRPLVVTKCLKPPMVRKTPKSKLEVLPLAPAPPPRQLNEKEKERLERKEEATLRELRIFLREILAKMARNKLFYMFTRPVDTKEVPDYLQVIKRPMDLETMMTKIDQHAYESAKDFLADIEQICANALEYNPDKSPEDKMIRHRACTLRDTAYALIKAEMDTDFEEQCQEISRTRKSRKDKVAPIAGPPALLDPASTAITSGNDSKGNGEATKSEIKVSKTRNRRGGGWSQGIIKSAAKKRKADSESLLNDSSMTAQDQSQENGIDDVVQQASASDEPPVLTAEDPTPDDSQASDAFDSQPEIDSGAAPLLIVSKKSVIINVDKLEALLDSIVAKTENWSLEKLLRLYSKLSKLIDRYLRLYDRQPLVEEMTQMLSNCR</sequence>
<evidence type="ECO:0000256" key="7">
    <source>
        <dbReference type="ARBA" id="ARBA00075625"/>
    </source>
</evidence>
<evidence type="ECO:0000256" key="5">
    <source>
        <dbReference type="ARBA" id="ARBA00057193"/>
    </source>
</evidence>
<feature type="compositionally biased region" description="Basic and acidic residues" evidence="9">
    <location>
        <begin position="408"/>
        <end position="417"/>
    </location>
</feature>
<dbReference type="InterPro" id="IPR041569">
    <property type="entry name" value="AAA_lid_3"/>
</dbReference>
<dbReference type="PANTHER" id="PTHR23069">
    <property type="entry name" value="AAA DOMAIN-CONTAINING"/>
    <property type="match status" value="1"/>
</dbReference>
<dbReference type="Pfam" id="PF00439">
    <property type="entry name" value="Bromodomain"/>
    <property type="match status" value="1"/>
</dbReference>
<dbReference type="FunFam" id="1.10.8.60:FF:000016">
    <property type="entry name" value="ATPase family AAA domain-containing protein 2B"/>
    <property type="match status" value="1"/>
</dbReference>
<proteinExistence type="inferred from homology"/>
<dbReference type="OrthoDB" id="5421at2759"/>
<feature type="compositionally biased region" description="Basic and acidic residues" evidence="9">
    <location>
        <begin position="212"/>
        <end position="222"/>
    </location>
</feature>
<dbReference type="GO" id="GO:0006334">
    <property type="term" value="P:nucleosome assembly"/>
    <property type="evidence" value="ECO:0000318"/>
    <property type="project" value="GO_Central"/>
</dbReference>
<dbReference type="Gene3D" id="1.10.8.60">
    <property type="match status" value="1"/>
</dbReference>
<feature type="region of interest" description="Disordered" evidence="9">
    <location>
        <begin position="212"/>
        <end position="479"/>
    </location>
</feature>
<feature type="compositionally biased region" description="Acidic residues" evidence="9">
    <location>
        <begin position="123"/>
        <end position="136"/>
    </location>
</feature>
<dbReference type="GO" id="GO:0042393">
    <property type="term" value="F:histone binding"/>
    <property type="evidence" value="ECO:0000318"/>
    <property type="project" value="GO_Central"/>
</dbReference>
<dbReference type="HOGENOM" id="CLU_001448_3_2_1"/>
<dbReference type="FunFam" id="3.40.50.300:FF:000061">
    <property type="entry name" value="ATPase family, AAA domain-containing 2"/>
    <property type="match status" value="1"/>
</dbReference>
<dbReference type="STRING" id="6669.E9GEW8"/>
<dbReference type="eggNOG" id="KOG0732">
    <property type="taxonomic scope" value="Eukaryota"/>
</dbReference>
<evidence type="ECO:0000313" key="12">
    <source>
        <dbReference type="Proteomes" id="UP000000305"/>
    </source>
</evidence>
<feature type="compositionally biased region" description="Polar residues" evidence="9">
    <location>
        <begin position="270"/>
        <end position="279"/>
    </location>
</feature>
<evidence type="ECO:0000256" key="3">
    <source>
        <dbReference type="ARBA" id="ARBA00022840"/>
    </source>
</evidence>
<feature type="region of interest" description="Disordered" evidence="9">
    <location>
        <begin position="1000"/>
        <end position="1021"/>
    </location>
</feature>
<dbReference type="KEGG" id="dpx:DAPPUDRAFT_241712"/>
<dbReference type="Gene3D" id="1.20.920.10">
    <property type="entry name" value="Bromodomain-like"/>
    <property type="match status" value="1"/>
</dbReference>
<dbReference type="InterPro" id="IPR036427">
    <property type="entry name" value="Bromodomain-like_sf"/>
</dbReference>
<protein>
    <recommendedName>
        <fullName evidence="6">Tat-binding homolog 7</fullName>
    </recommendedName>
    <alternativeName>
        <fullName evidence="7">Lin-48 expression abnormal protein 1</fullName>
    </alternativeName>
</protein>
<dbReference type="GO" id="GO:0045815">
    <property type="term" value="P:transcription initiation-coupled chromatin remodeling"/>
    <property type="evidence" value="ECO:0000318"/>
    <property type="project" value="GO_Central"/>
</dbReference>
<feature type="compositionally biased region" description="Basic residues" evidence="9">
    <location>
        <begin position="255"/>
        <end position="269"/>
    </location>
</feature>
<name>E9GEW8_DAPPU</name>
<dbReference type="InterPro" id="IPR001487">
    <property type="entry name" value="Bromodomain"/>
</dbReference>
<dbReference type="SUPFAM" id="SSF47370">
    <property type="entry name" value="Bromodomain"/>
    <property type="match status" value="1"/>
</dbReference>
<accession>E9GEW8</accession>
<comment type="function">
    <text evidence="5">Thought to form a complex that enhances transcription from repetitive DNA sequences by modulating chromatin structure.</text>
</comment>
<feature type="compositionally biased region" description="Polar residues" evidence="9">
    <location>
        <begin position="154"/>
        <end position="165"/>
    </location>
</feature>
<keyword evidence="2" id="KW-0547">Nucleotide-binding</keyword>
<dbReference type="Gene3D" id="3.40.50.300">
    <property type="entry name" value="P-loop containing nucleotide triphosphate hydrolases"/>
    <property type="match status" value="1"/>
</dbReference>
<evidence type="ECO:0000256" key="9">
    <source>
        <dbReference type="SAM" id="MobiDB-lite"/>
    </source>
</evidence>
<evidence type="ECO:0000256" key="2">
    <source>
        <dbReference type="ARBA" id="ARBA00022741"/>
    </source>
</evidence>
<dbReference type="PANTHER" id="PTHR23069:SF0">
    <property type="entry name" value="TAT-BINDING HOMOLOG 7"/>
    <property type="match status" value="1"/>
</dbReference>
<dbReference type="InterPro" id="IPR045199">
    <property type="entry name" value="ATAD2-like"/>
</dbReference>
<feature type="region of interest" description="Disordered" evidence="9">
    <location>
        <begin position="1148"/>
        <end position="1275"/>
    </location>
</feature>
<feature type="compositionally biased region" description="Basic and acidic residues" evidence="9">
    <location>
        <begin position="167"/>
        <end position="179"/>
    </location>
</feature>
<feature type="compositionally biased region" description="Basic and acidic residues" evidence="9">
    <location>
        <begin position="359"/>
        <end position="376"/>
    </location>
</feature>
<dbReference type="InParanoid" id="E9GEW8"/>
<gene>
    <name evidence="11" type="ORF">DAPPUDRAFT_241712</name>
</gene>
<evidence type="ECO:0000256" key="4">
    <source>
        <dbReference type="ARBA" id="ARBA00023117"/>
    </source>
</evidence>
<dbReference type="InterPro" id="IPR027417">
    <property type="entry name" value="P-loop_NTPase"/>
</dbReference>
<evidence type="ECO:0000256" key="8">
    <source>
        <dbReference type="PROSITE-ProRule" id="PRU00035"/>
    </source>
</evidence>
<dbReference type="CDD" id="cd05528">
    <property type="entry name" value="Bromo_AAA"/>
    <property type="match status" value="1"/>
</dbReference>
<feature type="compositionally biased region" description="Low complexity" evidence="9">
    <location>
        <begin position="291"/>
        <end position="301"/>
    </location>
</feature>
<dbReference type="SUPFAM" id="SSF52540">
    <property type="entry name" value="P-loop containing nucleoside triphosphate hydrolases"/>
    <property type="match status" value="2"/>
</dbReference>
<dbReference type="PROSITE" id="PS50014">
    <property type="entry name" value="BROMODOMAIN_2"/>
    <property type="match status" value="1"/>
</dbReference>
<dbReference type="Pfam" id="PF00004">
    <property type="entry name" value="AAA"/>
    <property type="match status" value="1"/>
</dbReference>
<dbReference type="GO" id="GO:0005634">
    <property type="term" value="C:nucleus"/>
    <property type="evidence" value="ECO:0000318"/>
    <property type="project" value="GO_Central"/>
</dbReference>
<dbReference type="Pfam" id="PF17862">
    <property type="entry name" value="AAA_lid_3"/>
    <property type="match status" value="1"/>
</dbReference>
<dbReference type="InterPro" id="IPR018359">
    <property type="entry name" value="Bromodomain_CS"/>
</dbReference>
<feature type="compositionally biased region" description="Basic and acidic residues" evidence="9">
    <location>
        <begin position="1012"/>
        <end position="1021"/>
    </location>
</feature>
<evidence type="ECO:0000256" key="1">
    <source>
        <dbReference type="ARBA" id="ARBA00006914"/>
    </source>
</evidence>
<feature type="compositionally biased region" description="Low complexity" evidence="9">
    <location>
        <begin position="1264"/>
        <end position="1275"/>
    </location>
</feature>
<dbReference type="PRINTS" id="PR00503">
    <property type="entry name" value="BROMODOMAIN"/>
</dbReference>
<dbReference type="SMART" id="SM00382">
    <property type="entry name" value="AAA"/>
    <property type="match status" value="1"/>
</dbReference>
<dbReference type="GO" id="GO:0003682">
    <property type="term" value="F:chromatin binding"/>
    <property type="evidence" value="ECO:0000318"/>
    <property type="project" value="GO_Central"/>
</dbReference>
<feature type="compositionally biased region" description="Polar residues" evidence="9">
    <location>
        <begin position="1222"/>
        <end position="1238"/>
    </location>
</feature>
<keyword evidence="12" id="KW-1185">Reference proteome</keyword>
<dbReference type="PROSITE" id="PS00633">
    <property type="entry name" value="BROMODOMAIN_1"/>
    <property type="match status" value="1"/>
</dbReference>